<dbReference type="STRING" id="721133.SAMN05216176_101256"/>
<accession>K2NVP0</accession>
<dbReference type="eggNOG" id="COG5631">
    <property type="taxonomic scope" value="Bacteria"/>
</dbReference>
<evidence type="ECO:0000313" key="2">
    <source>
        <dbReference type="EMBL" id="EKF43410.1"/>
    </source>
</evidence>
<dbReference type="Proteomes" id="UP000007374">
    <property type="component" value="Unassembled WGS sequence"/>
</dbReference>
<proteinExistence type="predicted"/>
<reference evidence="2 3" key="1">
    <citation type="journal article" date="2012" name="J. Bacteriol.">
        <title>Genome Sequence of Nitratireductor indicus Type Strain C115.</title>
        <authorList>
            <person name="Lai Q."/>
            <person name="Li G."/>
            <person name="Yu Z."/>
            <person name="Shao Z."/>
        </authorList>
    </citation>
    <scope>NUCLEOTIDE SEQUENCE [LARGE SCALE GENOMIC DNA]</scope>
    <source>
        <strain evidence="2 3">C115</strain>
    </source>
</reference>
<dbReference type="RefSeq" id="WP_009449600.1">
    <property type="nucleotide sequence ID" value="NZ_AMSI01000003.1"/>
</dbReference>
<sequence>MMTNGEGKKIGPVVSAAHLAAGAMPALSEIEFAMTVMNHSFERWMVRCMGAAGVPGLQPTAVQILHAVNHRGREKTLAELCMMFNIEDVHVASYAIKKLAALGLVKTGRRGKEKTVKATADGMAACERYHEVREALLVASAKRLKLDEEALSGIAAVMHALSGQYDQAARSATSL</sequence>
<protein>
    <submittedName>
        <fullName evidence="2">Putative transcriptional regulator</fullName>
    </submittedName>
</protein>
<gene>
    <name evidence="2" type="ORF">NA8A_05243</name>
</gene>
<feature type="domain" description="HTH marR-type" evidence="1">
    <location>
        <begin position="59"/>
        <end position="122"/>
    </location>
</feature>
<dbReference type="Pfam" id="PF13463">
    <property type="entry name" value="HTH_27"/>
    <property type="match status" value="1"/>
</dbReference>
<comment type="caution">
    <text evidence="2">The sequence shown here is derived from an EMBL/GenBank/DDBJ whole genome shotgun (WGS) entry which is preliminary data.</text>
</comment>
<dbReference type="InterPro" id="IPR000835">
    <property type="entry name" value="HTH_MarR-typ"/>
</dbReference>
<dbReference type="InterPro" id="IPR036390">
    <property type="entry name" value="WH_DNA-bd_sf"/>
</dbReference>
<dbReference type="SUPFAM" id="SSF46785">
    <property type="entry name" value="Winged helix' DNA-binding domain"/>
    <property type="match status" value="1"/>
</dbReference>
<organism evidence="2 3">
    <name type="scientific">Nitratireductor indicus C115</name>
    <dbReference type="NCBI Taxonomy" id="1231190"/>
    <lineage>
        <taxon>Bacteria</taxon>
        <taxon>Pseudomonadati</taxon>
        <taxon>Pseudomonadota</taxon>
        <taxon>Alphaproteobacteria</taxon>
        <taxon>Hyphomicrobiales</taxon>
        <taxon>Phyllobacteriaceae</taxon>
        <taxon>Nitratireductor</taxon>
    </lineage>
</organism>
<dbReference type="Gene3D" id="1.10.10.10">
    <property type="entry name" value="Winged helix-like DNA-binding domain superfamily/Winged helix DNA-binding domain"/>
    <property type="match status" value="1"/>
</dbReference>
<dbReference type="PATRIC" id="fig|1231190.3.peg.1099"/>
<dbReference type="InterPro" id="IPR014601">
    <property type="entry name" value="Trans_reg_MarR_HTH"/>
</dbReference>
<keyword evidence="3" id="KW-1185">Reference proteome</keyword>
<dbReference type="AlphaFoldDB" id="K2NVP0"/>
<evidence type="ECO:0000313" key="3">
    <source>
        <dbReference type="Proteomes" id="UP000007374"/>
    </source>
</evidence>
<evidence type="ECO:0000259" key="1">
    <source>
        <dbReference type="Pfam" id="PF13463"/>
    </source>
</evidence>
<dbReference type="GO" id="GO:0003700">
    <property type="term" value="F:DNA-binding transcription factor activity"/>
    <property type="evidence" value="ECO:0007669"/>
    <property type="project" value="InterPro"/>
</dbReference>
<dbReference type="PIRSF" id="PIRSF036158">
    <property type="entry name" value="UCP036158_MarR"/>
    <property type="match status" value="1"/>
</dbReference>
<name>K2NVP0_9HYPH</name>
<dbReference type="InterPro" id="IPR036388">
    <property type="entry name" value="WH-like_DNA-bd_sf"/>
</dbReference>
<dbReference type="EMBL" id="AMSI01000003">
    <property type="protein sequence ID" value="EKF43410.1"/>
    <property type="molecule type" value="Genomic_DNA"/>
</dbReference>